<name>A0AAD2H8F5_9AGAR</name>
<organism evidence="1 2">
    <name type="scientific">Mycena citricolor</name>
    <dbReference type="NCBI Taxonomy" id="2018698"/>
    <lineage>
        <taxon>Eukaryota</taxon>
        <taxon>Fungi</taxon>
        <taxon>Dikarya</taxon>
        <taxon>Basidiomycota</taxon>
        <taxon>Agaricomycotina</taxon>
        <taxon>Agaricomycetes</taxon>
        <taxon>Agaricomycetidae</taxon>
        <taxon>Agaricales</taxon>
        <taxon>Marasmiineae</taxon>
        <taxon>Mycenaceae</taxon>
        <taxon>Mycena</taxon>
    </lineage>
</organism>
<evidence type="ECO:0000313" key="2">
    <source>
        <dbReference type="Proteomes" id="UP001295794"/>
    </source>
</evidence>
<evidence type="ECO:0000313" key="1">
    <source>
        <dbReference type="EMBL" id="CAK5270064.1"/>
    </source>
</evidence>
<accession>A0AAD2H8F5</accession>
<dbReference type="InterPro" id="IPR035992">
    <property type="entry name" value="Ricin_B-like_lectins"/>
</dbReference>
<sequence>MRLAGRVEREYIREGRTGFSFQRICTAHPTTNPLYSRSQSHSPAMFVMQPLLALLLSAAGSTYALAPTTLKIQDYQSRMLELAGGSSQNLTRVQAVANSSSVNQNWKFYYSMSADSEAYQIVSGAPSANNSILWHHASTGGKPDTIAGVQDTTESTFWDIHLVQVGHNGYNILDKATRKLAITSSAGGMLTLETREAGKKEQQFQLLDPSA</sequence>
<protein>
    <recommendedName>
        <fullName evidence="3">Ricin B lectin domain-containing protein</fullName>
    </recommendedName>
</protein>
<dbReference type="Gene3D" id="2.80.10.50">
    <property type="match status" value="1"/>
</dbReference>
<dbReference type="SUPFAM" id="SSF50370">
    <property type="entry name" value="Ricin B-like lectins"/>
    <property type="match status" value="1"/>
</dbReference>
<proteinExistence type="predicted"/>
<keyword evidence="2" id="KW-1185">Reference proteome</keyword>
<comment type="caution">
    <text evidence="1">The sequence shown here is derived from an EMBL/GenBank/DDBJ whole genome shotgun (WGS) entry which is preliminary data.</text>
</comment>
<dbReference type="AlphaFoldDB" id="A0AAD2H8F5"/>
<dbReference type="EMBL" id="CAVNYO010000158">
    <property type="protein sequence ID" value="CAK5270064.1"/>
    <property type="molecule type" value="Genomic_DNA"/>
</dbReference>
<reference evidence="1" key="1">
    <citation type="submission" date="2023-11" db="EMBL/GenBank/DDBJ databases">
        <authorList>
            <person name="De Vega J J."/>
            <person name="De Vega J J."/>
        </authorList>
    </citation>
    <scope>NUCLEOTIDE SEQUENCE</scope>
</reference>
<evidence type="ECO:0008006" key="3">
    <source>
        <dbReference type="Google" id="ProtNLM"/>
    </source>
</evidence>
<gene>
    <name evidence="1" type="ORF">MYCIT1_LOCUS14210</name>
</gene>
<dbReference type="Proteomes" id="UP001295794">
    <property type="component" value="Unassembled WGS sequence"/>
</dbReference>